<dbReference type="Pfam" id="PF01075">
    <property type="entry name" value="Glyco_transf_9"/>
    <property type="match status" value="1"/>
</dbReference>
<dbReference type="InterPro" id="IPR002201">
    <property type="entry name" value="Glyco_trans_9"/>
</dbReference>
<dbReference type="AlphaFoldDB" id="A0A3M0BEY0"/>
<reference evidence="3 4" key="1">
    <citation type="submission" date="2018-10" db="EMBL/GenBank/DDBJ databases">
        <title>Genomic Encyclopedia of Archaeal and Bacterial Type Strains, Phase II (KMG-II): from individual species to whole genera.</title>
        <authorList>
            <person name="Goeker M."/>
        </authorList>
    </citation>
    <scope>NUCLEOTIDE SEQUENCE [LARGE SCALE GENOMIC DNA]</scope>
    <source>
        <strain evidence="3 4">VM1</strain>
    </source>
</reference>
<gene>
    <name evidence="3" type="ORF">CLV39_1469</name>
</gene>
<keyword evidence="4" id="KW-1185">Reference proteome</keyword>
<dbReference type="GO" id="GO:0005829">
    <property type="term" value="C:cytosol"/>
    <property type="evidence" value="ECO:0007669"/>
    <property type="project" value="TreeGrafter"/>
</dbReference>
<accession>A0A3M0BEY0</accession>
<evidence type="ECO:0000256" key="2">
    <source>
        <dbReference type="ARBA" id="ARBA00022679"/>
    </source>
</evidence>
<dbReference type="GO" id="GO:0009244">
    <property type="term" value="P:lipopolysaccharide core region biosynthetic process"/>
    <property type="evidence" value="ECO:0007669"/>
    <property type="project" value="TreeGrafter"/>
</dbReference>
<evidence type="ECO:0000313" key="4">
    <source>
        <dbReference type="Proteomes" id="UP000280842"/>
    </source>
</evidence>
<organism evidence="3 4">
    <name type="scientific">Hydrogenothermus marinus</name>
    <dbReference type="NCBI Taxonomy" id="133270"/>
    <lineage>
        <taxon>Bacteria</taxon>
        <taxon>Pseudomonadati</taxon>
        <taxon>Aquificota</taxon>
        <taxon>Aquificia</taxon>
        <taxon>Aquificales</taxon>
        <taxon>Hydrogenothermaceae</taxon>
        <taxon>Hydrogenothermus</taxon>
    </lineage>
</organism>
<dbReference type="Proteomes" id="UP000280842">
    <property type="component" value="Unassembled WGS sequence"/>
</dbReference>
<keyword evidence="1" id="KW-0328">Glycosyltransferase</keyword>
<dbReference type="Gene3D" id="3.40.50.2000">
    <property type="entry name" value="Glycogen Phosphorylase B"/>
    <property type="match status" value="2"/>
</dbReference>
<evidence type="ECO:0000313" key="3">
    <source>
        <dbReference type="EMBL" id="RMA93135.1"/>
    </source>
</evidence>
<dbReference type="InterPro" id="IPR051199">
    <property type="entry name" value="LPS_LOS_Heptosyltrfase"/>
</dbReference>
<keyword evidence="2 3" id="KW-0808">Transferase</keyword>
<evidence type="ECO:0000256" key="1">
    <source>
        <dbReference type="ARBA" id="ARBA00022676"/>
    </source>
</evidence>
<dbReference type="SUPFAM" id="SSF53756">
    <property type="entry name" value="UDP-Glycosyltransferase/glycogen phosphorylase"/>
    <property type="match status" value="1"/>
</dbReference>
<dbReference type="PANTHER" id="PTHR30160">
    <property type="entry name" value="TETRAACYLDISACCHARIDE 4'-KINASE-RELATED"/>
    <property type="match status" value="1"/>
</dbReference>
<protein>
    <submittedName>
        <fullName evidence="3">ADP-heptose:LPS heptosyltransferase</fullName>
    </submittedName>
</protein>
<dbReference type="PANTHER" id="PTHR30160:SF1">
    <property type="entry name" value="LIPOPOLYSACCHARIDE 1,2-N-ACETYLGLUCOSAMINETRANSFERASE-RELATED"/>
    <property type="match status" value="1"/>
</dbReference>
<name>A0A3M0BEY0_9AQUI</name>
<dbReference type="GO" id="GO:0008713">
    <property type="term" value="F:ADP-heptose-lipopolysaccharide heptosyltransferase activity"/>
    <property type="evidence" value="ECO:0007669"/>
    <property type="project" value="TreeGrafter"/>
</dbReference>
<proteinExistence type="predicted"/>
<dbReference type="EMBL" id="REFO01000014">
    <property type="protein sequence ID" value="RMA93135.1"/>
    <property type="molecule type" value="Genomic_DNA"/>
</dbReference>
<comment type="caution">
    <text evidence="3">The sequence shown here is derived from an EMBL/GenBank/DDBJ whole genome shotgun (WGS) entry which is preliminary data.</text>
</comment>
<dbReference type="CDD" id="cd03789">
    <property type="entry name" value="GT9_LPS_heptosyltransferase"/>
    <property type="match status" value="1"/>
</dbReference>
<dbReference type="RefSeq" id="WP_245960349.1">
    <property type="nucleotide sequence ID" value="NZ_REFO01000014.1"/>
</dbReference>
<sequence>MKIAVIRFSSLGDVALSSVVLQPLYEKGYKITFITFKPFDTLFEKDYRIEKLVGLNKKDLKTVKDIKSFSKSLKDFDLILDLHSNLRTFLISFFSGIKTLRYNKKSLQRRLLIKPFLKNFVNLQNFNVLKAYLKPLENLNIKGDYKPKLILDEKDFPNIEIPENFIAIGTGARYKGKIYPYFKQVIENLNENIVLVGSKEDLEKDKNEYKNVLDLRGKLSLRQSLAVLSKAKLTISNDSAIAHLSRSVGTKVIMIYGATHPYFGFYPLEDEGSFLFADLKCQPCDLHGKKECKYKDYRCFKAITPEMVLKEVKKYV</sequence>